<comment type="catalytic activity">
    <reaction evidence="1">
        <text>dCTP + H2O = dCMP + diphosphate + H(+)</text>
        <dbReference type="Rhea" id="RHEA:22636"/>
        <dbReference type="ChEBI" id="CHEBI:15377"/>
        <dbReference type="ChEBI" id="CHEBI:15378"/>
        <dbReference type="ChEBI" id="CHEBI:33019"/>
        <dbReference type="ChEBI" id="CHEBI:57566"/>
        <dbReference type="ChEBI" id="CHEBI:61481"/>
        <dbReference type="EC" id="3.6.1.12"/>
    </reaction>
</comment>
<dbReference type="EMBL" id="LDAU01000161">
    <property type="protein sequence ID" value="KRX01882.1"/>
    <property type="molecule type" value="Genomic_DNA"/>
</dbReference>
<evidence type="ECO:0000313" key="2">
    <source>
        <dbReference type="EMBL" id="KRX01882.1"/>
    </source>
</evidence>
<dbReference type="Proteomes" id="UP000054937">
    <property type="component" value="Unassembled WGS sequence"/>
</dbReference>
<comment type="caution">
    <text evidence="2">The sequence shown here is derived from an EMBL/GenBank/DDBJ whole genome shotgun (WGS) entry which is preliminary data.</text>
</comment>
<evidence type="ECO:0000256" key="1">
    <source>
        <dbReference type="PIRNR" id="PIRNR029826"/>
    </source>
</evidence>
<reference evidence="2 3" key="1">
    <citation type="journal article" date="2015" name="Sci. Rep.">
        <title>Genome of the facultative scuticociliatosis pathogen Pseudocohnilembus persalinus provides insight into its virulence through horizontal gene transfer.</title>
        <authorList>
            <person name="Xiong J."/>
            <person name="Wang G."/>
            <person name="Cheng J."/>
            <person name="Tian M."/>
            <person name="Pan X."/>
            <person name="Warren A."/>
            <person name="Jiang C."/>
            <person name="Yuan D."/>
            <person name="Miao W."/>
        </authorList>
    </citation>
    <scope>NUCLEOTIDE SEQUENCE [LARGE SCALE GENOMIC DNA]</scope>
    <source>
        <strain evidence="2">36N120E</strain>
    </source>
</reference>
<accession>A0A0V0QIH0</accession>
<dbReference type="SUPFAM" id="SSF101386">
    <property type="entry name" value="all-alpha NTP pyrophosphatases"/>
    <property type="match status" value="1"/>
</dbReference>
<dbReference type="GO" id="GO:0042262">
    <property type="term" value="P:DNA protection"/>
    <property type="evidence" value="ECO:0007669"/>
    <property type="project" value="UniProtKB-UniRule"/>
</dbReference>
<comment type="function">
    <text evidence="1">Hydrolyzes deoxynucleoside triphosphates (dNTPs) to the corresponding nucleoside monophosphates. Has a strong preference for dCTP and its analogs including 5-iodo-dCTP and 5-methyl-dCTP for which it may even have a higher efficiency. May protect DNA or RNA against the incorporation of these genotoxic nucleotide analogs through their catabolism.</text>
</comment>
<keyword evidence="1" id="KW-0460">Magnesium</keyword>
<dbReference type="PANTHER" id="PTHR14552:SF21">
    <property type="entry name" value="DCTP PYROPHOSPHATASE 1"/>
    <property type="match status" value="1"/>
</dbReference>
<gene>
    <name evidence="2" type="ORF">PPERSA_05721</name>
</gene>
<dbReference type="InterPro" id="IPR025984">
    <property type="entry name" value="DCTPP"/>
</dbReference>
<dbReference type="CDD" id="cd11537">
    <property type="entry name" value="NTP-PPase_RS21-C6_like"/>
    <property type="match status" value="1"/>
</dbReference>
<dbReference type="OrthoDB" id="295127at2759"/>
<keyword evidence="1" id="KW-0963">Cytoplasm</keyword>
<evidence type="ECO:0000313" key="3">
    <source>
        <dbReference type="Proteomes" id="UP000054937"/>
    </source>
</evidence>
<dbReference type="PIRSF" id="PIRSF029826">
    <property type="entry name" value="UCP029826_pph"/>
    <property type="match status" value="1"/>
</dbReference>
<dbReference type="GO" id="GO:0006253">
    <property type="term" value="P:dCTP catabolic process"/>
    <property type="evidence" value="ECO:0007669"/>
    <property type="project" value="UniProtKB-UniRule"/>
</dbReference>
<keyword evidence="1" id="KW-0479">Metal-binding</keyword>
<keyword evidence="1" id="KW-0378">Hydrolase</keyword>
<proteinExistence type="predicted"/>
<dbReference type="GO" id="GO:0047840">
    <property type="term" value="F:dCTP diphosphatase activity"/>
    <property type="evidence" value="ECO:0007669"/>
    <property type="project" value="UniProtKB-UniRule"/>
</dbReference>
<dbReference type="Gene3D" id="1.10.287.1080">
    <property type="entry name" value="MazG-like"/>
    <property type="match status" value="1"/>
</dbReference>
<organism evidence="2 3">
    <name type="scientific">Pseudocohnilembus persalinus</name>
    <name type="common">Ciliate</name>
    <dbReference type="NCBI Taxonomy" id="266149"/>
    <lineage>
        <taxon>Eukaryota</taxon>
        <taxon>Sar</taxon>
        <taxon>Alveolata</taxon>
        <taxon>Ciliophora</taxon>
        <taxon>Intramacronucleata</taxon>
        <taxon>Oligohymenophorea</taxon>
        <taxon>Scuticociliatia</taxon>
        <taxon>Philasterida</taxon>
        <taxon>Pseudocohnilembidae</taxon>
        <taxon>Pseudocohnilembus</taxon>
    </lineage>
</organism>
<comment type="subunit">
    <text evidence="1">Homotetramer.</text>
</comment>
<keyword evidence="3" id="KW-1185">Reference proteome</keyword>
<dbReference type="PANTHER" id="PTHR14552">
    <property type="match status" value="1"/>
</dbReference>
<comment type="cofactor">
    <cofactor evidence="1">
        <name>Mg(2+)</name>
        <dbReference type="ChEBI" id="CHEBI:18420"/>
    </cofactor>
</comment>
<sequence length="115" mass="13760">MRKQLQTFATERDWDQYHSPRNLLLALSGEVGELCEIFQWKGEVKTGLPEFSEEERIRVGEEMSDVFNYLIRFADRCRIDLVEAWSRKQYYNSLKYQAKLCKGSSKKYTEYQNKD</sequence>
<dbReference type="AlphaFoldDB" id="A0A0V0QIH0"/>
<dbReference type="OMA" id="FRDERNW"/>
<name>A0A0V0QIH0_PSEPJ</name>
<protein>
    <recommendedName>
        <fullName evidence="1">dCTP pyrophosphatase 1</fullName>
        <ecNumber evidence="1">3.6.1.12</ecNumber>
    </recommendedName>
</protein>
<comment type="subcellular location">
    <subcellularLocation>
        <location evidence="1">Cytoplasm</location>
        <location evidence="1">Cytosol</location>
    </subcellularLocation>
</comment>
<dbReference type="GO" id="GO:0005829">
    <property type="term" value="C:cytosol"/>
    <property type="evidence" value="ECO:0007669"/>
    <property type="project" value="UniProtKB-SubCell"/>
</dbReference>
<dbReference type="EC" id="3.6.1.12" evidence="1"/>
<dbReference type="InParanoid" id="A0A0V0QIH0"/>
<dbReference type="GO" id="GO:0000287">
    <property type="term" value="F:magnesium ion binding"/>
    <property type="evidence" value="ECO:0007669"/>
    <property type="project" value="UniProtKB-UniRule"/>
</dbReference>